<evidence type="ECO:0000313" key="2">
    <source>
        <dbReference type="Proteomes" id="UP000778262"/>
    </source>
</evidence>
<dbReference type="Pfam" id="PF13554">
    <property type="entry name" value="Phage_tail_terminator_5"/>
    <property type="match status" value="1"/>
</dbReference>
<dbReference type="EMBL" id="RPBY01000004">
    <property type="protein sequence ID" value="NCH88162.1"/>
    <property type="molecule type" value="Genomic_DNA"/>
</dbReference>
<name>A0A9Q4T7H9_9ENTR</name>
<dbReference type="Gene3D" id="3.30.2000.20">
    <property type="match status" value="1"/>
</dbReference>
<dbReference type="AlphaFoldDB" id="A0A9Q4T7H9"/>
<sequence length="137" mass="14398">MIPDIGAAMNARLGAWADGKQIPLIIENCQADKPAGIFLESFDIPATPQTLDLGLTCHVYSGIFQVNVVVPVGSGTGAGRALARQVAALFPEGQSVQGDGFACWISSQPAIYAGVLNPRNPRYSIPVSIPYRADISS</sequence>
<dbReference type="RefSeq" id="WP_161590967.1">
    <property type="nucleotide sequence ID" value="NZ_RPBY01000004.1"/>
</dbReference>
<comment type="caution">
    <text evidence="1">The sequence shown here is derived from an EMBL/GenBank/DDBJ whole genome shotgun (WGS) entry which is preliminary data.</text>
</comment>
<reference evidence="1" key="1">
    <citation type="submission" date="2018-11" db="EMBL/GenBank/DDBJ databases">
        <title>Genomics analysis of Putative Virulence Factors on Adhesion and Cytotoxicity for Cronobacter spp.</title>
        <authorList>
            <person name="Cui J."/>
        </authorList>
    </citation>
    <scope>NUCLEOTIDE SEQUENCE</scope>
    <source>
        <strain evidence="1">SD69</strain>
    </source>
</reference>
<dbReference type="InterPro" id="IPR025395">
    <property type="entry name" value="Phage_tail_terminator-like"/>
</dbReference>
<dbReference type="Proteomes" id="UP000778262">
    <property type="component" value="Unassembled WGS sequence"/>
</dbReference>
<accession>A0A9Q4T7H9</accession>
<evidence type="ECO:0000313" key="1">
    <source>
        <dbReference type="EMBL" id="NCH88162.1"/>
    </source>
</evidence>
<gene>
    <name evidence="1" type="ORF">EHJ13_12050</name>
</gene>
<proteinExistence type="predicted"/>
<organism evidence="1 2">
    <name type="scientific">Cronobacter dublinensis</name>
    <dbReference type="NCBI Taxonomy" id="413497"/>
    <lineage>
        <taxon>Bacteria</taxon>
        <taxon>Pseudomonadati</taxon>
        <taxon>Pseudomonadota</taxon>
        <taxon>Gammaproteobacteria</taxon>
        <taxon>Enterobacterales</taxon>
        <taxon>Enterobacteriaceae</taxon>
        <taxon>Cronobacter</taxon>
    </lineage>
</organism>
<protein>
    <submittedName>
        <fullName evidence="1">Uncharacterized protein</fullName>
    </submittedName>
</protein>